<comment type="caution">
    <text evidence="1">The sequence shown here is derived from an EMBL/GenBank/DDBJ whole genome shotgun (WGS) entry which is preliminary data.</text>
</comment>
<dbReference type="PANTHER" id="PTHR34218:SF4">
    <property type="entry name" value="ACYL-HOMOSERINE LACTONE ACYLASE QUIP"/>
    <property type="match status" value="1"/>
</dbReference>
<dbReference type="Proteomes" id="UP001589627">
    <property type="component" value="Unassembled WGS sequence"/>
</dbReference>
<dbReference type="InterPro" id="IPR043147">
    <property type="entry name" value="Penicillin_amidase_A-knob"/>
</dbReference>
<keyword evidence="2" id="KW-1185">Reference proteome</keyword>
<evidence type="ECO:0000313" key="1">
    <source>
        <dbReference type="EMBL" id="MFB9837515.1"/>
    </source>
</evidence>
<dbReference type="SUPFAM" id="SSF56235">
    <property type="entry name" value="N-terminal nucleophile aminohydrolases (Ntn hydrolases)"/>
    <property type="match status" value="1"/>
</dbReference>
<proteinExistence type="predicted"/>
<dbReference type="EMBL" id="JBHLZP010000388">
    <property type="protein sequence ID" value="MFB9837515.1"/>
    <property type="molecule type" value="Genomic_DNA"/>
</dbReference>
<dbReference type="InterPro" id="IPR029055">
    <property type="entry name" value="Ntn_hydrolases_N"/>
</dbReference>
<dbReference type="Pfam" id="PF01804">
    <property type="entry name" value="Penicil_amidase"/>
    <property type="match status" value="1"/>
</dbReference>
<dbReference type="Gene3D" id="3.60.20.10">
    <property type="entry name" value="Glutamine Phosphoribosylpyrophosphate, subunit 1, domain 1"/>
    <property type="match status" value="1"/>
</dbReference>
<accession>A0ABV5YR48</accession>
<evidence type="ECO:0000313" key="2">
    <source>
        <dbReference type="Proteomes" id="UP001589627"/>
    </source>
</evidence>
<dbReference type="InterPro" id="IPR002692">
    <property type="entry name" value="S45"/>
</dbReference>
<dbReference type="RefSeq" id="WP_378210361.1">
    <property type="nucleotide sequence ID" value="NZ_JBHLZP010000388.1"/>
</dbReference>
<dbReference type="PANTHER" id="PTHR34218">
    <property type="entry name" value="PEPTIDASE S45 PENICILLIN AMIDASE"/>
    <property type="match status" value="1"/>
</dbReference>
<organism evidence="1 2">
    <name type="scientific">Actinoallomurus acaciae</name>
    <dbReference type="NCBI Taxonomy" id="502577"/>
    <lineage>
        <taxon>Bacteria</taxon>
        <taxon>Bacillati</taxon>
        <taxon>Actinomycetota</taxon>
        <taxon>Actinomycetes</taxon>
        <taxon>Streptosporangiales</taxon>
        <taxon>Thermomonosporaceae</taxon>
        <taxon>Actinoallomurus</taxon>
    </lineage>
</organism>
<protein>
    <submittedName>
        <fullName evidence="1">Penicillin acylase family protein</fullName>
    </submittedName>
</protein>
<gene>
    <name evidence="1" type="ORF">ACFFNX_35620</name>
</gene>
<dbReference type="Gene3D" id="1.10.1400.10">
    <property type="match status" value="1"/>
</dbReference>
<name>A0ABV5YR48_9ACTN</name>
<sequence length="175" mass="18473">VLPAEDLAADPRVDLDLLLSPGDRLGPPGARERIILSTLADAVADLERLLGADRAGWAWGRLHRAEPPHLLGERGAPVGPLPRGGSGDTVGATPYTPDFRQSGGATFRLVVDVGAWDASVAMNSPGQSGVPGSPHHHDLFGGWAADEAFPLLYSREAVERNLGGRITLRPSPEDR</sequence>
<reference evidence="1 2" key="1">
    <citation type="submission" date="2024-09" db="EMBL/GenBank/DDBJ databases">
        <authorList>
            <person name="Sun Q."/>
            <person name="Mori K."/>
        </authorList>
    </citation>
    <scope>NUCLEOTIDE SEQUENCE [LARGE SCALE GENOMIC DNA]</scope>
    <source>
        <strain evidence="1 2">TBRC 0563</strain>
    </source>
</reference>
<feature type="non-terminal residue" evidence="1">
    <location>
        <position position="1"/>
    </location>
</feature>